<keyword evidence="2" id="KW-1185">Reference proteome</keyword>
<proteinExistence type="predicted"/>
<protein>
    <submittedName>
        <fullName evidence="1">Uncharacterized protein</fullName>
    </submittedName>
</protein>
<evidence type="ECO:0000313" key="1">
    <source>
        <dbReference type="EMBL" id="KAK9010707.1"/>
    </source>
</evidence>
<dbReference type="Proteomes" id="UP001396334">
    <property type="component" value="Unassembled WGS sequence"/>
</dbReference>
<reference evidence="1 2" key="1">
    <citation type="journal article" date="2024" name="G3 (Bethesda)">
        <title>Genome assembly of Hibiscus sabdariffa L. provides insights into metabolisms of medicinal natural products.</title>
        <authorList>
            <person name="Kim T."/>
        </authorList>
    </citation>
    <scope>NUCLEOTIDE SEQUENCE [LARGE SCALE GENOMIC DNA]</scope>
    <source>
        <strain evidence="1">TK-2024</strain>
        <tissue evidence="1">Old leaves</tissue>
    </source>
</reference>
<dbReference type="EMBL" id="JBBPBN010000023">
    <property type="protein sequence ID" value="KAK9010707.1"/>
    <property type="molecule type" value="Genomic_DNA"/>
</dbReference>
<sequence length="74" mass="8567">MWISNHFIEHMINQTIKASTKVKLPTLFPYALGEELLRVRLDSVGKEKPKKARGWRSLVICQESCSLKSSYDCR</sequence>
<comment type="caution">
    <text evidence="1">The sequence shown here is derived from an EMBL/GenBank/DDBJ whole genome shotgun (WGS) entry which is preliminary data.</text>
</comment>
<name>A0ABR2RCQ1_9ROSI</name>
<evidence type="ECO:0000313" key="2">
    <source>
        <dbReference type="Proteomes" id="UP001396334"/>
    </source>
</evidence>
<accession>A0ABR2RCQ1</accession>
<organism evidence="1 2">
    <name type="scientific">Hibiscus sabdariffa</name>
    <name type="common">roselle</name>
    <dbReference type="NCBI Taxonomy" id="183260"/>
    <lineage>
        <taxon>Eukaryota</taxon>
        <taxon>Viridiplantae</taxon>
        <taxon>Streptophyta</taxon>
        <taxon>Embryophyta</taxon>
        <taxon>Tracheophyta</taxon>
        <taxon>Spermatophyta</taxon>
        <taxon>Magnoliopsida</taxon>
        <taxon>eudicotyledons</taxon>
        <taxon>Gunneridae</taxon>
        <taxon>Pentapetalae</taxon>
        <taxon>rosids</taxon>
        <taxon>malvids</taxon>
        <taxon>Malvales</taxon>
        <taxon>Malvaceae</taxon>
        <taxon>Malvoideae</taxon>
        <taxon>Hibiscus</taxon>
    </lineage>
</organism>
<gene>
    <name evidence="1" type="ORF">V6N11_043578</name>
</gene>